<dbReference type="Gene3D" id="1.20.120.1630">
    <property type="match status" value="1"/>
</dbReference>
<feature type="transmembrane region" description="Helical" evidence="5">
    <location>
        <begin position="163"/>
        <end position="182"/>
    </location>
</feature>
<feature type="transmembrane region" description="Helical" evidence="5">
    <location>
        <begin position="43"/>
        <end position="66"/>
    </location>
</feature>
<feature type="transmembrane region" description="Helical" evidence="5">
    <location>
        <begin position="125"/>
        <end position="143"/>
    </location>
</feature>
<accession>A0A9P8A0Z0</accession>
<dbReference type="GO" id="GO:0005789">
    <property type="term" value="C:endoplasmic reticulum membrane"/>
    <property type="evidence" value="ECO:0007669"/>
    <property type="project" value="UniProtKB-SubCell"/>
</dbReference>
<keyword evidence="6" id="KW-0732">Signal</keyword>
<evidence type="ECO:0000256" key="1">
    <source>
        <dbReference type="ARBA" id="ARBA00004141"/>
    </source>
</evidence>
<evidence type="ECO:0000256" key="5">
    <source>
        <dbReference type="RuleBase" id="RU362022"/>
    </source>
</evidence>
<dbReference type="PANTHER" id="PTHR12714">
    <property type="entry name" value="PROTEIN-S ISOPRENYLCYSTEINE O-METHYLTRANSFERASE"/>
    <property type="match status" value="1"/>
</dbReference>
<comment type="caution">
    <text evidence="7">The sequence shown here is derived from an EMBL/GenBank/DDBJ whole genome shotgun (WGS) entry which is preliminary data.</text>
</comment>
<comment type="catalytic activity">
    <reaction evidence="5">
        <text>[protein]-C-terminal S-[(2E,6E)-farnesyl]-L-cysteine + S-adenosyl-L-methionine = [protein]-C-terminal S-[(2E,6E)-farnesyl]-L-cysteine methyl ester + S-adenosyl-L-homocysteine</text>
        <dbReference type="Rhea" id="RHEA:21672"/>
        <dbReference type="Rhea" id="RHEA-COMP:12125"/>
        <dbReference type="Rhea" id="RHEA-COMP:12126"/>
        <dbReference type="ChEBI" id="CHEBI:57856"/>
        <dbReference type="ChEBI" id="CHEBI:59789"/>
        <dbReference type="ChEBI" id="CHEBI:90510"/>
        <dbReference type="ChEBI" id="CHEBI:90511"/>
        <dbReference type="EC" id="2.1.1.100"/>
    </reaction>
</comment>
<evidence type="ECO:0000313" key="8">
    <source>
        <dbReference type="Proteomes" id="UP000717515"/>
    </source>
</evidence>
<keyword evidence="5" id="KW-0949">S-adenosyl-L-methionine</keyword>
<gene>
    <name evidence="7" type="ORF">KVV02_005217</name>
</gene>
<dbReference type="Proteomes" id="UP000717515">
    <property type="component" value="Unassembled WGS sequence"/>
</dbReference>
<dbReference type="GO" id="GO:0032259">
    <property type="term" value="P:methylation"/>
    <property type="evidence" value="ECO:0007669"/>
    <property type="project" value="UniProtKB-KW"/>
</dbReference>
<dbReference type="Pfam" id="PF04140">
    <property type="entry name" value="ICMT"/>
    <property type="match status" value="1"/>
</dbReference>
<feature type="signal peptide" evidence="6">
    <location>
        <begin position="1"/>
        <end position="25"/>
    </location>
</feature>
<keyword evidence="5" id="KW-0256">Endoplasmic reticulum</keyword>
<keyword evidence="5" id="KW-0489">Methyltransferase</keyword>
<comment type="caution">
    <text evidence="5">Lacks conserved residue(s) required for the propagation of feature annotation.</text>
</comment>
<sequence>MLAKATCVTIHTLALVLSLRPPTSSTTKEKADKVKDEGLFTTIMINLMPHVGQTAAMVAAAAYILCMSRGIIPGELKTWQVATTASGVLGYALRVWSFRTLNRFFTYALTIRPNHRLVQDGPYRLLLHPSYTALMLTGIPYIYSMAYQGYWTNVIKPLMLIPIPGSVLTVGGLLLCYGLLAFRVHGEEKMLAQHFGSEWRQYASQRWRYIPFVL</sequence>
<keyword evidence="2 5" id="KW-0812">Transmembrane</keyword>
<evidence type="ECO:0000313" key="7">
    <source>
        <dbReference type="EMBL" id="KAG9320399.1"/>
    </source>
</evidence>
<reference evidence="7" key="1">
    <citation type="submission" date="2021-07" db="EMBL/GenBank/DDBJ databases">
        <title>Draft genome of Mortierella alpina, strain LL118, isolated from an aspen leaf litter sample.</title>
        <authorList>
            <person name="Yang S."/>
            <person name="Vinatzer B.A."/>
        </authorList>
    </citation>
    <scope>NUCLEOTIDE SEQUENCE</scope>
    <source>
        <strain evidence="7">LL118</strain>
    </source>
</reference>
<dbReference type="GO" id="GO:0004671">
    <property type="term" value="F:protein C-terminal S-isoprenylcysteine carboxyl O-methyltransferase activity"/>
    <property type="evidence" value="ECO:0007669"/>
    <property type="project" value="UniProtKB-EC"/>
</dbReference>
<keyword evidence="4 5" id="KW-0472">Membrane</keyword>
<comment type="subcellular location">
    <subcellularLocation>
        <location evidence="5">Endoplasmic reticulum membrane</location>
        <topology evidence="5">Multi-pass membrane protein</topology>
    </subcellularLocation>
    <subcellularLocation>
        <location evidence="1">Membrane</location>
        <topology evidence="1">Multi-pass membrane protein</topology>
    </subcellularLocation>
</comment>
<dbReference type="EC" id="2.1.1.100" evidence="5"/>
<dbReference type="PANTHER" id="PTHR12714:SF9">
    <property type="entry name" value="PROTEIN-S-ISOPRENYLCYSTEINE O-METHYLTRANSFERASE"/>
    <property type="match status" value="1"/>
</dbReference>
<feature type="chain" id="PRO_5040445755" description="Protein-S-isoprenylcysteine O-methyltransferase" evidence="6">
    <location>
        <begin position="26"/>
        <end position="214"/>
    </location>
</feature>
<dbReference type="InterPro" id="IPR007269">
    <property type="entry name" value="ICMT_MeTrfase"/>
</dbReference>
<proteinExistence type="inferred from homology"/>
<evidence type="ECO:0000256" key="6">
    <source>
        <dbReference type="SAM" id="SignalP"/>
    </source>
</evidence>
<comment type="similarity">
    <text evidence="5">Belongs to the class VI-like SAM-binding methyltransferase superfamily. Isoprenylcysteine carboxyl methyltransferase family.</text>
</comment>
<keyword evidence="5" id="KW-0808">Transferase</keyword>
<organism evidence="7 8">
    <name type="scientific">Mortierella alpina</name>
    <name type="common">Oleaginous fungus</name>
    <name type="synonym">Mortierella renispora</name>
    <dbReference type="NCBI Taxonomy" id="64518"/>
    <lineage>
        <taxon>Eukaryota</taxon>
        <taxon>Fungi</taxon>
        <taxon>Fungi incertae sedis</taxon>
        <taxon>Mucoromycota</taxon>
        <taxon>Mortierellomycotina</taxon>
        <taxon>Mortierellomycetes</taxon>
        <taxon>Mortierellales</taxon>
        <taxon>Mortierellaceae</taxon>
        <taxon>Mortierella</taxon>
    </lineage>
</organism>
<dbReference type="EMBL" id="JAIFTL010000294">
    <property type="protein sequence ID" value="KAG9320399.1"/>
    <property type="molecule type" value="Genomic_DNA"/>
</dbReference>
<protein>
    <recommendedName>
        <fullName evidence="5">Protein-S-isoprenylcysteine O-methyltransferase</fullName>
        <ecNumber evidence="5">2.1.1.100</ecNumber>
    </recommendedName>
</protein>
<name>A0A9P8A0Z0_MORAP</name>
<evidence type="ECO:0000256" key="2">
    <source>
        <dbReference type="ARBA" id="ARBA00022692"/>
    </source>
</evidence>
<keyword evidence="3 5" id="KW-1133">Transmembrane helix</keyword>
<dbReference type="AlphaFoldDB" id="A0A9P8A0Z0"/>
<evidence type="ECO:0000256" key="3">
    <source>
        <dbReference type="ARBA" id="ARBA00022989"/>
    </source>
</evidence>
<evidence type="ECO:0000256" key="4">
    <source>
        <dbReference type="ARBA" id="ARBA00023136"/>
    </source>
</evidence>